<protein>
    <recommendedName>
        <fullName evidence="4">Lipoprotein</fullName>
    </recommendedName>
</protein>
<name>A0ABR9LRK2_9ACTN</name>
<dbReference type="PROSITE" id="PS51257">
    <property type="entry name" value="PROKAR_LIPOPROTEIN"/>
    <property type="match status" value="1"/>
</dbReference>
<keyword evidence="1" id="KW-0732">Signal</keyword>
<organism evidence="2 3">
    <name type="scientific">Nonomuraea angiospora</name>
    <dbReference type="NCBI Taxonomy" id="46172"/>
    <lineage>
        <taxon>Bacteria</taxon>
        <taxon>Bacillati</taxon>
        <taxon>Actinomycetota</taxon>
        <taxon>Actinomycetes</taxon>
        <taxon>Streptosporangiales</taxon>
        <taxon>Streptosporangiaceae</taxon>
        <taxon>Nonomuraea</taxon>
    </lineage>
</organism>
<evidence type="ECO:0000313" key="3">
    <source>
        <dbReference type="Proteomes" id="UP000633509"/>
    </source>
</evidence>
<dbReference type="EMBL" id="JADBEK010000001">
    <property type="protein sequence ID" value="MBE1583289.1"/>
    <property type="molecule type" value="Genomic_DNA"/>
</dbReference>
<sequence>MKRAIIGAAVVAGVACLTATPAQAAPQIDPVKALKAESVAGRAVNVQSTAKVTYTPSLVVTTGLEGTIGFDRRGAAASDVAQTLQYSKDLLRSVKKSKPQEVEALGQGPIRMISSRDASYVSGPIVDPALPQGTSWVRYSPAGLPPSNLVLNVLEPATLKTLVSHRTSWRDGVLKGSIKASKLAAASPSYASRFGTRSRSGRDGKITYTLWFGGGGLVERVSAKAVLPYGKSSMTVESSTRFSDWGREVTVLLPLRGDVLDRGQLGDKVPAEVPGIWN</sequence>
<feature type="chain" id="PRO_5046541968" description="Lipoprotein" evidence="1">
    <location>
        <begin position="25"/>
        <end position="278"/>
    </location>
</feature>
<reference evidence="2 3" key="1">
    <citation type="submission" date="2020-10" db="EMBL/GenBank/DDBJ databases">
        <title>Sequencing the genomes of 1000 actinobacteria strains.</title>
        <authorList>
            <person name="Klenk H.-P."/>
        </authorList>
    </citation>
    <scope>NUCLEOTIDE SEQUENCE [LARGE SCALE GENOMIC DNA]</scope>
    <source>
        <strain evidence="2 3">DSM 43173</strain>
    </source>
</reference>
<evidence type="ECO:0000313" key="2">
    <source>
        <dbReference type="EMBL" id="MBE1583289.1"/>
    </source>
</evidence>
<evidence type="ECO:0000256" key="1">
    <source>
        <dbReference type="SAM" id="SignalP"/>
    </source>
</evidence>
<feature type="signal peptide" evidence="1">
    <location>
        <begin position="1"/>
        <end position="24"/>
    </location>
</feature>
<evidence type="ECO:0008006" key="4">
    <source>
        <dbReference type="Google" id="ProtNLM"/>
    </source>
</evidence>
<proteinExistence type="predicted"/>
<keyword evidence="3" id="KW-1185">Reference proteome</keyword>
<comment type="caution">
    <text evidence="2">The sequence shown here is derived from an EMBL/GenBank/DDBJ whole genome shotgun (WGS) entry which is preliminary data.</text>
</comment>
<gene>
    <name evidence="2" type="ORF">H4W80_001547</name>
</gene>
<accession>A0ABR9LRK2</accession>
<dbReference type="Proteomes" id="UP000633509">
    <property type="component" value="Unassembled WGS sequence"/>
</dbReference>
<dbReference type="RefSeq" id="WP_192784404.1">
    <property type="nucleotide sequence ID" value="NZ_JADBEK010000001.1"/>
</dbReference>